<organism evidence="2 3">
    <name type="scientific">Nitrospira tepida</name>
    <dbReference type="NCBI Taxonomy" id="2973512"/>
    <lineage>
        <taxon>Bacteria</taxon>
        <taxon>Pseudomonadati</taxon>
        <taxon>Nitrospirota</taxon>
        <taxon>Nitrospiria</taxon>
        <taxon>Nitrospirales</taxon>
        <taxon>Nitrospiraceae</taxon>
        <taxon>Nitrospira</taxon>
    </lineage>
</organism>
<dbReference type="Pfam" id="PF07238">
    <property type="entry name" value="PilZ"/>
    <property type="match status" value="1"/>
</dbReference>
<dbReference type="RefSeq" id="WP_289267127.1">
    <property type="nucleotide sequence ID" value="NZ_OX365700.1"/>
</dbReference>
<dbReference type="Gene3D" id="2.40.10.220">
    <property type="entry name" value="predicted glycosyltransferase like domains"/>
    <property type="match status" value="1"/>
</dbReference>
<dbReference type="AlphaFoldDB" id="A0AA86T1R7"/>
<evidence type="ECO:0000313" key="3">
    <source>
        <dbReference type="Proteomes" id="UP001179121"/>
    </source>
</evidence>
<dbReference type="SUPFAM" id="SSF141371">
    <property type="entry name" value="PilZ domain-like"/>
    <property type="match status" value="1"/>
</dbReference>
<keyword evidence="3" id="KW-1185">Reference proteome</keyword>
<sequence length="164" mass="19264">MPQRRCPRCRTTKLRLAPFRSRVDRLLEVLALYPVRCQLCGHRFRAWLGRYRKSQRRNYERVPVRCPAWFRLEREPEAQQPEHGTIANLSIRGCLIRTGRRLPLGTPVSLEFQPSPSTFPITIDCAIVRSHARAGLGLRFVNLLRSEERRIRRLVDLHLYNAPL</sequence>
<proteinExistence type="predicted"/>
<accession>A0AA86T1R7</accession>
<dbReference type="EMBL" id="OX365700">
    <property type="protein sequence ID" value="CAI4030126.1"/>
    <property type="molecule type" value="Genomic_DNA"/>
</dbReference>
<dbReference type="InterPro" id="IPR009875">
    <property type="entry name" value="PilZ_domain"/>
</dbReference>
<evidence type="ECO:0000313" key="2">
    <source>
        <dbReference type="EMBL" id="CAI4030126.1"/>
    </source>
</evidence>
<dbReference type="GO" id="GO:0035438">
    <property type="term" value="F:cyclic-di-GMP binding"/>
    <property type="evidence" value="ECO:0007669"/>
    <property type="project" value="InterPro"/>
</dbReference>
<reference evidence="2" key="1">
    <citation type="submission" date="2022-10" db="EMBL/GenBank/DDBJ databases">
        <authorList>
            <person name="Koch H."/>
        </authorList>
    </citation>
    <scope>NUCLEOTIDE SEQUENCE</scope>
    <source>
        <strain evidence="2">DNF</strain>
    </source>
</reference>
<evidence type="ECO:0000259" key="1">
    <source>
        <dbReference type="Pfam" id="PF07238"/>
    </source>
</evidence>
<feature type="domain" description="PilZ" evidence="1">
    <location>
        <begin position="55"/>
        <end position="155"/>
    </location>
</feature>
<protein>
    <submittedName>
        <fullName evidence="2">PilZ domain-containing protein</fullName>
    </submittedName>
</protein>
<dbReference type="KEGG" id="nti:DNFV4_00551"/>
<name>A0AA86T1R7_9BACT</name>
<gene>
    <name evidence="2" type="ORF">DNFV4_00551</name>
</gene>
<dbReference type="Proteomes" id="UP001179121">
    <property type="component" value="Chromosome"/>
</dbReference>